<evidence type="ECO:0000256" key="1">
    <source>
        <dbReference type="SAM" id="MobiDB-lite"/>
    </source>
</evidence>
<reference evidence="3 4" key="1">
    <citation type="submission" date="2021-01" db="EMBL/GenBank/DDBJ databases">
        <title>Sequencing the genomes of 1000 actinobacteria strains.</title>
        <authorList>
            <person name="Klenk H.-P."/>
        </authorList>
    </citation>
    <scope>NUCLEOTIDE SEQUENCE [LARGE SCALE GENOMIC DNA]</scope>
    <source>
        <strain evidence="3 4">DSM 13057</strain>
    </source>
</reference>
<evidence type="ECO:0000259" key="2">
    <source>
        <dbReference type="Pfam" id="PF01872"/>
    </source>
</evidence>
<name>A0ABS2L3L8_9MICO</name>
<dbReference type="InterPro" id="IPR002734">
    <property type="entry name" value="RibDG_C"/>
</dbReference>
<dbReference type="SUPFAM" id="SSF53597">
    <property type="entry name" value="Dihydrofolate reductase-like"/>
    <property type="match status" value="1"/>
</dbReference>
<accession>A0ABS2L3L8</accession>
<dbReference type="Proteomes" id="UP000776164">
    <property type="component" value="Unassembled WGS sequence"/>
</dbReference>
<organism evidence="3 4">
    <name type="scientific">Subtercola frigoramans</name>
    <dbReference type="NCBI Taxonomy" id="120298"/>
    <lineage>
        <taxon>Bacteria</taxon>
        <taxon>Bacillati</taxon>
        <taxon>Actinomycetota</taxon>
        <taxon>Actinomycetes</taxon>
        <taxon>Micrococcales</taxon>
        <taxon>Microbacteriaceae</taxon>
        <taxon>Subtercola</taxon>
    </lineage>
</organism>
<sequence>MAGRFVYWMNVSLDLFIDSKTGEHNDLEGPKWVRLSEQLHLEFNSRARALSMMVQGRVVYEMMDPFWPDARTDESLPAYAREFGEIWTSMPKVLVSRTRTTAGHNTRIIGGVGGVGAGNGDGDSRGGGAGAGDGAGGESGPGVAGNAIAQLAELRQQTEGDIGIGGATLATQLLQANLLDELLLFTHPVVLGVGRPLFDTLDQPLAEPLQLDLLEQRSFDLGVTMHRYAIRRV</sequence>
<evidence type="ECO:0000313" key="3">
    <source>
        <dbReference type="EMBL" id="MBM7471633.1"/>
    </source>
</evidence>
<dbReference type="Gene3D" id="3.40.430.10">
    <property type="entry name" value="Dihydrofolate Reductase, subunit A"/>
    <property type="match status" value="1"/>
</dbReference>
<protein>
    <submittedName>
        <fullName evidence="3">Dihydrofolate reductase</fullName>
    </submittedName>
</protein>
<dbReference type="EMBL" id="JAFBBU010000001">
    <property type="protein sequence ID" value="MBM7471633.1"/>
    <property type="molecule type" value="Genomic_DNA"/>
</dbReference>
<feature type="region of interest" description="Disordered" evidence="1">
    <location>
        <begin position="114"/>
        <end position="142"/>
    </location>
</feature>
<dbReference type="Pfam" id="PF01872">
    <property type="entry name" value="RibD_C"/>
    <property type="match status" value="1"/>
</dbReference>
<dbReference type="RefSeq" id="WP_205107766.1">
    <property type="nucleotide sequence ID" value="NZ_BAAAHT010000013.1"/>
</dbReference>
<feature type="domain" description="Bacterial bifunctional deaminase-reductase C-terminal" evidence="2">
    <location>
        <begin position="151"/>
        <end position="220"/>
    </location>
</feature>
<dbReference type="InterPro" id="IPR024072">
    <property type="entry name" value="DHFR-like_dom_sf"/>
</dbReference>
<keyword evidence="4" id="KW-1185">Reference proteome</keyword>
<comment type="caution">
    <text evidence="3">The sequence shown here is derived from an EMBL/GenBank/DDBJ whole genome shotgun (WGS) entry which is preliminary data.</text>
</comment>
<evidence type="ECO:0000313" key="4">
    <source>
        <dbReference type="Proteomes" id="UP000776164"/>
    </source>
</evidence>
<gene>
    <name evidence="3" type="ORF">JOE66_001267</name>
</gene>
<proteinExistence type="predicted"/>